<dbReference type="AlphaFoldDB" id="A0A1R3WEA7"/>
<evidence type="ECO:0000256" key="7">
    <source>
        <dbReference type="ARBA" id="ARBA00025705"/>
    </source>
</evidence>
<evidence type="ECO:0000256" key="6">
    <source>
        <dbReference type="ARBA" id="ARBA00023244"/>
    </source>
</evidence>
<dbReference type="SUPFAM" id="SSF53790">
    <property type="entry name" value="Tetrapyrrole methylase"/>
    <property type="match status" value="1"/>
</dbReference>
<comment type="similarity">
    <text evidence="1">Belongs to the precorrin methyltransferase family.</text>
</comment>
<dbReference type="InterPro" id="IPR014777">
    <property type="entry name" value="4pyrrole_Mease_sub1"/>
</dbReference>
<reference evidence="9 10" key="1">
    <citation type="submission" date="2017-01" db="EMBL/GenBank/DDBJ databases">
        <authorList>
            <person name="Mah S.A."/>
            <person name="Swanson W.J."/>
            <person name="Moy G.W."/>
            <person name="Vacquier V.D."/>
        </authorList>
    </citation>
    <scope>NUCLEOTIDE SEQUENCE [LARGE SCALE GENOMIC DNA]</scope>
    <source>
        <strain evidence="9 10">DSM 21219</strain>
    </source>
</reference>
<keyword evidence="5" id="KW-0949">S-adenosyl-L-methionine</keyword>
<comment type="pathway">
    <text evidence="7">Porphyrin-containing compound metabolism; siroheme biosynthesis; precorrin-2 from uroporphyrinogen III: step 1/1.</text>
</comment>
<dbReference type="EC" id="2.1.1.107" evidence="2"/>
<proteinExistence type="inferred from homology"/>
<dbReference type="CDD" id="cd11642">
    <property type="entry name" value="SUMT"/>
    <property type="match status" value="1"/>
</dbReference>
<dbReference type="GO" id="GO:0032259">
    <property type="term" value="P:methylation"/>
    <property type="evidence" value="ECO:0007669"/>
    <property type="project" value="UniProtKB-KW"/>
</dbReference>
<dbReference type="UniPathway" id="UPA00262">
    <property type="reaction ID" value="UER00211"/>
</dbReference>
<evidence type="ECO:0000259" key="8">
    <source>
        <dbReference type="Pfam" id="PF00590"/>
    </source>
</evidence>
<organism evidence="9 10">
    <name type="scientific">Pontibaca methylaminivorans</name>
    <dbReference type="NCBI Taxonomy" id="515897"/>
    <lineage>
        <taxon>Bacteria</taxon>
        <taxon>Pseudomonadati</taxon>
        <taxon>Pseudomonadota</taxon>
        <taxon>Alphaproteobacteria</taxon>
        <taxon>Rhodobacterales</taxon>
        <taxon>Roseobacteraceae</taxon>
        <taxon>Pontibaca</taxon>
    </lineage>
</organism>
<dbReference type="EMBL" id="FTPS01000001">
    <property type="protein sequence ID" value="SIT76275.1"/>
    <property type="molecule type" value="Genomic_DNA"/>
</dbReference>
<dbReference type="PANTHER" id="PTHR45790:SF3">
    <property type="entry name" value="S-ADENOSYL-L-METHIONINE-DEPENDENT UROPORPHYRINOGEN III METHYLTRANSFERASE, CHLOROPLASTIC"/>
    <property type="match status" value="1"/>
</dbReference>
<keyword evidence="3 9" id="KW-0489">Methyltransferase</keyword>
<dbReference type="Gene3D" id="3.40.1010.10">
    <property type="entry name" value="Cobalt-precorrin-4 Transmethylase, Domain 1"/>
    <property type="match status" value="1"/>
</dbReference>
<dbReference type="InterPro" id="IPR000878">
    <property type="entry name" value="4pyrrol_Mease"/>
</dbReference>
<dbReference type="Proteomes" id="UP000192455">
    <property type="component" value="Unassembled WGS sequence"/>
</dbReference>
<protein>
    <recommendedName>
        <fullName evidence="2">uroporphyrinogen-III C-methyltransferase</fullName>
        <ecNumber evidence="2">2.1.1.107</ecNumber>
    </recommendedName>
</protein>
<evidence type="ECO:0000256" key="2">
    <source>
        <dbReference type="ARBA" id="ARBA00012162"/>
    </source>
</evidence>
<dbReference type="InterPro" id="IPR035996">
    <property type="entry name" value="4pyrrol_Methylase_sf"/>
</dbReference>
<dbReference type="STRING" id="515897.SAMN05421849_0479"/>
<evidence type="ECO:0000313" key="9">
    <source>
        <dbReference type="EMBL" id="SIT76275.1"/>
    </source>
</evidence>
<evidence type="ECO:0000256" key="4">
    <source>
        <dbReference type="ARBA" id="ARBA00022679"/>
    </source>
</evidence>
<keyword evidence="6" id="KW-0627">Porphyrin biosynthesis</keyword>
<evidence type="ECO:0000256" key="3">
    <source>
        <dbReference type="ARBA" id="ARBA00022603"/>
    </source>
</evidence>
<dbReference type="Gene3D" id="3.30.950.10">
    <property type="entry name" value="Methyltransferase, Cobalt-precorrin-4 Transmethylase, Domain 2"/>
    <property type="match status" value="1"/>
</dbReference>
<dbReference type="GO" id="GO:0004851">
    <property type="term" value="F:uroporphyrin-III C-methyltransferase activity"/>
    <property type="evidence" value="ECO:0007669"/>
    <property type="project" value="UniProtKB-EC"/>
</dbReference>
<dbReference type="NCBIfam" id="TIGR01469">
    <property type="entry name" value="cobA_cysG_Cterm"/>
    <property type="match status" value="1"/>
</dbReference>
<dbReference type="InterPro" id="IPR050161">
    <property type="entry name" value="Siro_Cobalamin_biosynth"/>
</dbReference>
<dbReference type="FunFam" id="3.40.1010.10:FF:000001">
    <property type="entry name" value="Siroheme synthase"/>
    <property type="match status" value="1"/>
</dbReference>
<dbReference type="OrthoDB" id="9815856at2"/>
<dbReference type="Pfam" id="PF00590">
    <property type="entry name" value="TP_methylase"/>
    <property type="match status" value="1"/>
</dbReference>
<sequence length="253" mass="26571">MVSGITVHPIEFTGAGPGDPGLLTLAALRALEQADIVLHDSLVAPAILALAGPQARLIDVGKRGFGRSTPQQDINRLLVEHANRGARVVRLKAGDPTIFARLDEELTACEAAGIPWNITPGITAAAAAAASLGQSQTQRGRNRSLRYLTGHDAEGLAEHDWAMLARPGAVAALYMGKTAARFVQGRLLMHGAGPEIPVSVIENASCLDERILATTLAALPETLAAARMDGPALIWLGLAPRAVRAEQKRKESA</sequence>
<dbReference type="InterPro" id="IPR006366">
    <property type="entry name" value="CobA/CysG_C"/>
</dbReference>
<accession>A0A1R3WEA7</accession>
<keyword evidence="4 9" id="KW-0808">Transferase</keyword>
<dbReference type="NCBIfam" id="NF004790">
    <property type="entry name" value="PRK06136.1"/>
    <property type="match status" value="1"/>
</dbReference>
<feature type="domain" description="Tetrapyrrole methylase" evidence="8">
    <location>
        <begin position="14"/>
        <end position="219"/>
    </location>
</feature>
<evidence type="ECO:0000256" key="1">
    <source>
        <dbReference type="ARBA" id="ARBA00005879"/>
    </source>
</evidence>
<dbReference type="PANTHER" id="PTHR45790">
    <property type="entry name" value="SIROHEME SYNTHASE-RELATED"/>
    <property type="match status" value="1"/>
</dbReference>
<evidence type="ECO:0000313" key="10">
    <source>
        <dbReference type="Proteomes" id="UP000192455"/>
    </source>
</evidence>
<evidence type="ECO:0000256" key="5">
    <source>
        <dbReference type="ARBA" id="ARBA00022691"/>
    </source>
</evidence>
<dbReference type="InterPro" id="IPR014776">
    <property type="entry name" value="4pyrrole_Mease_sub2"/>
</dbReference>
<keyword evidence="10" id="KW-1185">Reference proteome</keyword>
<dbReference type="RefSeq" id="WP_076646931.1">
    <property type="nucleotide sequence ID" value="NZ_FTPS01000001.1"/>
</dbReference>
<dbReference type="GO" id="GO:0019354">
    <property type="term" value="P:siroheme biosynthetic process"/>
    <property type="evidence" value="ECO:0007669"/>
    <property type="project" value="UniProtKB-UniPathway"/>
</dbReference>
<name>A0A1R3WEA7_9RHOB</name>
<gene>
    <name evidence="9" type="ORF">SAMN05421849_0479</name>
</gene>